<accession>A0A164Z852</accession>
<reference evidence="1 2" key="1">
    <citation type="journal article" date="2016" name="Fungal Biol.">
        <title>The genome of Xylona heveae provides a window into fungal endophytism.</title>
        <authorList>
            <person name="Gazis R."/>
            <person name="Kuo A."/>
            <person name="Riley R."/>
            <person name="LaButti K."/>
            <person name="Lipzen A."/>
            <person name="Lin J."/>
            <person name="Amirebrahimi M."/>
            <person name="Hesse C.N."/>
            <person name="Spatafora J.W."/>
            <person name="Henrissat B."/>
            <person name="Hainaut M."/>
            <person name="Grigoriev I.V."/>
            <person name="Hibbett D.S."/>
        </authorList>
    </citation>
    <scope>NUCLEOTIDE SEQUENCE [LARGE SCALE GENOMIC DNA]</scope>
    <source>
        <strain evidence="1 2">TC161</strain>
    </source>
</reference>
<gene>
    <name evidence="1" type="ORF">L228DRAFT_56128</name>
</gene>
<dbReference type="GeneID" id="28901837"/>
<evidence type="ECO:0000313" key="1">
    <source>
        <dbReference type="EMBL" id="KZF18804.1"/>
    </source>
</evidence>
<protein>
    <submittedName>
        <fullName evidence="1">Uncharacterized protein</fullName>
    </submittedName>
</protein>
<keyword evidence="2" id="KW-1185">Reference proteome</keyword>
<dbReference type="OrthoDB" id="3787584at2759"/>
<evidence type="ECO:0000313" key="2">
    <source>
        <dbReference type="Proteomes" id="UP000076632"/>
    </source>
</evidence>
<proteinExistence type="predicted"/>
<name>A0A164Z852_XYLHT</name>
<dbReference type="InParanoid" id="A0A164Z852"/>
<dbReference type="AlphaFoldDB" id="A0A164Z852"/>
<organism evidence="1 2">
    <name type="scientific">Xylona heveae (strain CBS 132557 / TC161)</name>
    <dbReference type="NCBI Taxonomy" id="1328760"/>
    <lineage>
        <taxon>Eukaryota</taxon>
        <taxon>Fungi</taxon>
        <taxon>Dikarya</taxon>
        <taxon>Ascomycota</taxon>
        <taxon>Pezizomycotina</taxon>
        <taxon>Xylonomycetes</taxon>
        <taxon>Xylonales</taxon>
        <taxon>Xylonaceae</taxon>
        <taxon>Xylona</taxon>
    </lineage>
</organism>
<sequence length="118" mass="13946">MKGWTSVAITLREEVSSQWERRKQRQLLALLQGRSLTTDVEQQSNHGLIYSKPLAWEWNCIIDSIENSLVGYCMEQIFVVHVSRLLLLQWSITQIFCLLCEYISYFESYLLEYISLLH</sequence>
<dbReference type="EMBL" id="KV407470">
    <property type="protein sequence ID" value="KZF18804.1"/>
    <property type="molecule type" value="Genomic_DNA"/>
</dbReference>
<dbReference type="RefSeq" id="XP_018184359.1">
    <property type="nucleotide sequence ID" value="XM_018336700.1"/>
</dbReference>
<dbReference type="Proteomes" id="UP000076632">
    <property type="component" value="Unassembled WGS sequence"/>
</dbReference>